<dbReference type="PANTHER" id="PTHR31639:SF315">
    <property type="entry name" value="LEUCINE-RICH REPEAT DOMAIN SUPERFAMILY, F-BOX-LIKE DOMAIN SUPERFAMILY"/>
    <property type="match status" value="1"/>
</dbReference>
<gene>
    <name evidence="2" type="ORF">HanXRQr2_Chr16g0728381</name>
</gene>
<accession>A0A9K3GWT7</accession>
<dbReference type="EMBL" id="MNCJ02000331">
    <property type="protein sequence ID" value="KAF5758365.1"/>
    <property type="molecule type" value="Genomic_DNA"/>
</dbReference>
<dbReference type="AlphaFoldDB" id="A0A9K3GWT7"/>
<evidence type="ECO:0000259" key="1">
    <source>
        <dbReference type="Pfam" id="PF24758"/>
    </source>
</evidence>
<organism evidence="2 3">
    <name type="scientific">Helianthus annuus</name>
    <name type="common">Common sunflower</name>
    <dbReference type="NCBI Taxonomy" id="4232"/>
    <lineage>
        <taxon>Eukaryota</taxon>
        <taxon>Viridiplantae</taxon>
        <taxon>Streptophyta</taxon>
        <taxon>Embryophyta</taxon>
        <taxon>Tracheophyta</taxon>
        <taxon>Spermatophyta</taxon>
        <taxon>Magnoliopsida</taxon>
        <taxon>eudicotyledons</taxon>
        <taxon>Gunneridae</taxon>
        <taxon>Pentapetalae</taxon>
        <taxon>asterids</taxon>
        <taxon>campanulids</taxon>
        <taxon>Asterales</taxon>
        <taxon>Asteraceae</taxon>
        <taxon>Asteroideae</taxon>
        <taxon>Heliantheae alliance</taxon>
        <taxon>Heliantheae</taxon>
        <taxon>Helianthus</taxon>
    </lineage>
</organism>
<dbReference type="Proteomes" id="UP000215914">
    <property type="component" value="Unassembled WGS sequence"/>
</dbReference>
<dbReference type="Gene3D" id="3.80.10.10">
    <property type="entry name" value="Ribonuclease Inhibitor"/>
    <property type="match status" value="1"/>
</dbReference>
<name>A0A9K3GWT7_HELAN</name>
<comment type="caution">
    <text evidence="2">The sequence shown here is derived from an EMBL/GenBank/DDBJ whole genome shotgun (WGS) entry which is preliminary data.</text>
</comment>
<evidence type="ECO:0000313" key="2">
    <source>
        <dbReference type="EMBL" id="KAF5758365.1"/>
    </source>
</evidence>
<dbReference type="InterPro" id="IPR032675">
    <property type="entry name" value="LRR_dom_sf"/>
</dbReference>
<dbReference type="InterPro" id="IPR055411">
    <property type="entry name" value="LRR_FXL15/At3g58940/PEG3-like"/>
</dbReference>
<sequence length="177" mass="20954">MHYWEHYDCFEFDYWEHYDCFEFDQIILLLSRNHTVKKLTLIRSDGYKLPISVFSLLHLTTLYPYGFDLDYPPTFDGFGSLESLYLNNVKISTKTLLHLLSNCHSLKSSSLVSTHLNIRSHVMDFLNLFEYYDVLQEIGELDDECTINELLKCLPVIEHLTISNRAFQVIFIHIIYN</sequence>
<dbReference type="Pfam" id="PF24758">
    <property type="entry name" value="LRR_At5g56370"/>
    <property type="match status" value="1"/>
</dbReference>
<feature type="domain" description="F-box/LRR-repeat protein 15/At3g58940/PEG3-like LRR" evidence="1">
    <location>
        <begin position="35"/>
        <end position="126"/>
    </location>
</feature>
<evidence type="ECO:0000313" key="3">
    <source>
        <dbReference type="Proteomes" id="UP000215914"/>
    </source>
</evidence>
<dbReference type="Gramene" id="mRNA:HanXRQr2_Chr16g0728381">
    <property type="protein sequence ID" value="CDS:HanXRQr2_Chr16g0728381.1"/>
    <property type="gene ID" value="HanXRQr2_Chr16g0728381"/>
</dbReference>
<keyword evidence="3" id="KW-1185">Reference proteome</keyword>
<proteinExistence type="predicted"/>
<reference evidence="2" key="2">
    <citation type="submission" date="2020-06" db="EMBL/GenBank/DDBJ databases">
        <title>Helianthus annuus Genome sequencing and assembly Release 2.</title>
        <authorList>
            <person name="Gouzy J."/>
            <person name="Langlade N."/>
            <person name="Munos S."/>
        </authorList>
    </citation>
    <scope>NUCLEOTIDE SEQUENCE</scope>
    <source>
        <tissue evidence="2">Leaves</tissue>
    </source>
</reference>
<dbReference type="PANTHER" id="PTHR31639">
    <property type="entry name" value="F-BOX PROTEIN-LIKE"/>
    <property type="match status" value="1"/>
</dbReference>
<reference evidence="2" key="1">
    <citation type="journal article" date="2017" name="Nature">
        <title>The sunflower genome provides insights into oil metabolism, flowering and Asterid evolution.</title>
        <authorList>
            <person name="Badouin H."/>
            <person name="Gouzy J."/>
            <person name="Grassa C.J."/>
            <person name="Murat F."/>
            <person name="Staton S.E."/>
            <person name="Cottret L."/>
            <person name="Lelandais-Briere C."/>
            <person name="Owens G.L."/>
            <person name="Carrere S."/>
            <person name="Mayjonade B."/>
            <person name="Legrand L."/>
            <person name="Gill N."/>
            <person name="Kane N.C."/>
            <person name="Bowers J.E."/>
            <person name="Hubner S."/>
            <person name="Bellec A."/>
            <person name="Berard A."/>
            <person name="Berges H."/>
            <person name="Blanchet N."/>
            <person name="Boniface M.C."/>
            <person name="Brunel D."/>
            <person name="Catrice O."/>
            <person name="Chaidir N."/>
            <person name="Claudel C."/>
            <person name="Donnadieu C."/>
            <person name="Faraut T."/>
            <person name="Fievet G."/>
            <person name="Helmstetter N."/>
            <person name="King M."/>
            <person name="Knapp S.J."/>
            <person name="Lai Z."/>
            <person name="Le Paslier M.C."/>
            <person name="Lippi Y."/>
            <person name="Lorenzon L."/>
            <person name="Mandel J.R."/>
            <person name="Marage G."/>
            <person name="Marchand G."/>
            <person name="Marquand E."/>
            <person name="Bret-Mestries E."/>
            <person name="Morien E."/>
            <person name="Nambeesan S."/>
            <person name="Nguyen T."/>
            <person name="Pegot-Espagnet P."/>
            <person name="Pouilly N."/>
            <person name="Raftis F."/>
            <person name="Sallet E."/>
            <person name="Schiex T."/>
            <person name="Thomas J."/>
            <person name="Vandecasteele C."/>
            <person name="Vares D."/>
            <person name="Vear F."/>
            <person name="Vautrin S."/>
            <person name="Crespi M."/>
            <person name="Mangin B."/>
            <person name="Burke J.M."/>
            <person name="Salse J."/>
            <person name="Munos S."/>
            <person name="Vincourt P."/>
            <person name="Rieseberg L.H."/>
            <person name="Langlade N.B."/>
        </authorList>
    </citation>
    <scope>NUCLEOTIDE SEQUENCE</scope>
    <source>
        <tissue evidence="2">Leaves</tissue>
    </source>
</reference>
<protein>
    <submittedName>
        <fullName evidence="2">Leucine-rich repeat domain superfamily</fullName>
    </submittedName>
</protein>